<accession>A0A7T7WFT4</accession>
<evidence type="ECO:0000313" key="4">
    <source>
        <dbReference type="Proteomes" id="UP000596079"/>
    </source>
</evidence>
<gene>
    <name evidence="3" type="ORF">IAQ69_08495</name>
</gene>
<evidence type="ECO:0000256" key="2">
    <source>
        <dbReference type="SAM" id="SignalP"/>
    </source>
</evidence>
<sequence length="128" mass="14752">MRFACLLMAGCLGTVALQVQAATGYSQEYTQCMNFSYGNTAKLQKCVKKELKAQNKRLKKNYKTYLKLNAGYRNNIRDQHTVWQRKLSQQCKLTMNTQYAQIKQGQCALEMVKDQANLYQSRSYRAGT</sequence>
<reference evidence="3 4" key="1">
    <citation type="submission" date="2020-08" db="EMBL/GenBank/DDBJ databases">
        <title>Emergence of ISAba1-mediated novel tet(X) in Acinetobacter variabilis from a chicken farm.</title>
        <authorList>
            <person name="Peng K."/>
            <person name="Li R."/>
        </authorList>
    </citation>
    <scope>NUCLEOTIDE SEQUENCE [LARGE SCALE GENOMIC DNA]</scope>
    <source>
        <strain evidence="3 4">XM9F202-2</strain>
    </source>
</reference>
<feature type="signal peptide" evidence="2">
    <location>
        <begin position="1"/>
        <end position="21"/>
    </location>
</feature>
<organism evidence="3 4">
    <name type="scientific">Acinetobacter variabilis</name>
    <dbReference type="NCBI Taxonomy" id="70346"/>
    <lineage>
        <taxon>Bacteria</taxon>
        <taxon>Pseudomonadati</taxon>
        <taxon>Pseudomonadota</taxon>
        <taxon>Gammaproteobacteria</taxon>
        <taxon>Moraxellales</taxon>
        <taxon>Moraxellaceae</taxon>
        <taxon>Acinetobacter</taxon>
    </lineage>
</organism>
<dbReference type="AlphaFoldDB" id="A0A7T7WFT4"/>
<name>A0A7T7WFT4_9GAMM</name>
<dbReference type="Proteomes" id="UP000596079">
    <property type="component" value="Chromosome"/>
</dbReference>
<feature type="coiled-coil region" evidence="1">
    <location>
        <begin position="41"/>
        <end position="68"/>
    </location>
</feature>
<keyword evidence="2" id="KW-0732">Signal</keyword>
<evidence type="ECO:0000313" key="3">
    <source>
        <dbReference type="EMBL" id="QQN86928.1"/>
    </source>
</evidence>
<keyword evidence="1" id="KW-0175">Coiled coil</keyword>
<dbReference type="RefSeq" id="WP_200228638.1">
    <property type="nucleotide sequence ID" value="NZ_CP060811.1"/>
</dbReference>
<feature type="chain" id="PRO_5032518588" evidence="2">
    <location>
        <begin position="22"/>
        <end position="128"/>
    </location>
</feature>
<proteinExistence type="predicted"/>
<evidence type="ECO:0000256" key="1">
    <source>
        <dbReference type="SAM" id="Coils"/>
    </source>
</evidence>
<protein>
    <submittedName>
        <fullName evidence="3">DUF1311 domain-containing protein</fullName>
    </submittedName>
</protein>
<dbReference type="EMBL" id="CP060811">
    <property type="protein sequence ID" value="QQN86928.1"/>
    <property type="molecule type" value="Genomic_DNA"/>
</dbReference>